<dbReference type="Pfam" id="PF15295">
    <property type="entry name" value="CCDC50_N"/>
    <property type="match status" value="1"/>
</dbReference>
<feature type="region of interest" description="Disordered" evidence="3">
    <location>
        <begin position="621"/>
        <end position="661"/>
    </location>
</feature>
<dbReference type="GeneTree" id="ENSGT00390000011058"/>
<sequence>MLPARLSFSFAVCRDFAVLEDHTLAHSLQEQEIENHLASNIHKSRLVQQDLQVARRLQEEEDLRAKAHIQKQHRELERNDNEIAQEIQEQLVRQAELQRQQEESDAAIARKLQEKEMKEERRRQKQLEANFKEEYYDEKGASQLPSDTRKGKCSEWDSSEWNEHAEHCPPEITRGRHPKCNLSDCYQGKHCDQGHVRHIKGKHPSDSNPIRLHKPELSGYWREETHHGYDLMDTREEHSLFIRASGELSDSQDSLEFEMMVRRKERPAELSMTPWPHERDKRRKRERNREGCRGQKWNKEGNWDRDRIEWEGKHARDWGRDEVWEKDKNKERDRNRELDRDRGWERNKDRNSMWESESDRDRSRECERGKDRGGEWERDRNRERDRDNSREGDKGKDWEMEREGDGEREWGSDRNRESDRYRDNNRERGGDRYLKRDREWGRDRQWEREQDEEQERDRIRERERDRDGDISREGEKARDNERGREWGSDKDRVGEQDVDRKGDRDRRVRNTEGEKDRDMKRNRNMAWERDTDKKRNRNMEGERDTDKKRHRNREGMRDRNKDLDRVRHKDSRNGRDPDGEGPGLSQIWLEEKFADQEHKLGRRRVISWDDEFLYNSCFRTERRGERRDHWDPREEVPRARSCSHEDTSQSFSPRGPGRMAHSEYGMRDVVQGLGQMDLREQEIRDLEVARKLQEEELKASEIDKRAAQVAQDAEIARLLMEEDKRVYKKSRDREKPCMDHRRPEGDEKPGFEEVVRPRSREEYQQRSRNHKADRPAARSHDYENMDSSYLYPSANYPGRAAPGPETTYKGSYNRQ</sequence>
<feature type="compositionally biased region" description="Basic and acidic residues" evidence="3">
    <location>
        <begin position="287"/>
        <end position="298"/>
    </location>
</feature>
<reference evidence="5" key="1">
    <citation type="submission" date="2025-08" db="UniProtKB">
        <authorList>
            <consortium name="Ensembl"/>
        </authorList>
    </citation>
    <scope>IDENTIFICATION</scope>
</reference>
<feature type="region of interest" description="Disordered" evidence="3">
    <location>
        <begin position="721"/>
        <end position="815"/>
    </location>
</feature>
<dbReference type="PANTHER" id="PTHR22115">
    <property type="entry name" value="C3ORF6 PROTEIN-RELATED"/>
    <property type="match status" value="1"/>
</dbReference>
<feature type="region of interest" description="Disordered" evidence="3">
    <location>
        <begin position="265"/>
        <end position="298"/>
    </location>
</feature>
<dbReference type="GO" id="GO:0005737">
    <property type="term" value="C:cytoplasm"/>
    <property type="evidence" value="ECO:0007669"/>
    <property type="project" value="TreeGrafter"/>
</dbReference>
<organism evidence="5 6">
    <name type="scientific">Paramormyrops kingsleyae</name>
    <dbReference type="NCBI Taxonomy" id="1676925"/>
    <lineage>
        <taxon>Eukaryota</taxon>
        <taxon>Metazoa</taxon>
        <taxon>Chordata</taxon>
        <taxon>Craniata</taxon>
        <taxon>Vertebrata</taxon>
        <taxon>Euteleostomi</taxon>
        <taxon>Actinopterygii</taxon>
        <taxon>Neopterygii</taxon>
        <taxon>Teleostei</taxon>
        <taxon>Osteoglossocephala</taxon>
        <taxon>Osteoglossomorpha</taxon>
        <taxon>Osteoglossiformes</taxon>
        <taxon>Mormyridae</taxon>
        <taxon>Paramormyrops</taxon>
    </lineage>
</organism>
<dbReference type="GO" id="GO:0031625">
    <property type="term" value="F:ubiquitin protein ligase binding"/>
    <property type="evidence" value="ECO:0007669"/>
    <property type="project" value="TreeGrafter"/>
</dbReference>
<evidence type="ECO:0000313" key="6">
    <source>
        <dbReference type="Proteomes" id="UP000261540"/>
    </source>
</evidence>
<evidence type="ECO:0000313" key="5">
    <source>
        <dbReference type="Ensembl" id="ENSPKIP00000011157.1"/>
    </source>
</evidence>
<reference evidence="5" key="2">
    <citation type="submission" date="2025-09" db="UniProtKB">
        <authorList>
            <consortium name="Ensembl"/>
        </authorList>
    </citation>
    <scope>IDENTIFICATION</scope>
</reference>
<feature type="region of interest" description="Disordered" evidence="3">
    <location>
        <begin position="442"/>
        <end position="588"/>
    </location>
</feature>
<proteinExistence type="predicted"/>
<feature type="domain" description="Coiled-coil" evidence="4">
    <location>
        <begin position="11"/>
        <end position="124"/>
    </location>
</feature>
<dbReference type="Proteomes" id="UP000261540">
    <property type="component" value="Unplaced"/>
</dbReference>
<feature type="coiled-coil region" evidence="2">
    <location>
        <begin position="69"/>
        <end position="134"/>
    </location>
</feature>
<keyword evidence="6" id="KW-1185">Reference proteome</keyword>
<evidence type="ECO:0000256" key="2">
    <source>
        <dbReference type="SAM" id="Coils"/>
    </source>
</evidence>
<dbReference type="InterPro" id="IPR039303">
    <property type="entry name" value="CCDC50"/>
</dbReference>
<accession>A0A3B3QX74</accession>
<dbReference type="InterPro" id="IPR029311">
    <property type="entry name" value="CCDC50_N"/>
</dbReference>
<feature type="compositionally biased region" description="Basic and acidic residues" evidence="3">
    <location>
        <begin position="721"/>
        <end position="783"/>
    </location>
</feature>
<feature type="compositionally biased region" description="Basic and acidic residues" evidence="3">
    <location>
        <begin position="621"/>
        <end position="647"/>
    </location>
</feature>
<dbReference type="PANTHER" id="PTHR22115:SF1">
    <property type="entry name" value="COILED-COIL DOMAIN-CONTAINING PROTEIN 50"/>
    <property type="match status" value="1"/>
</dbReference>
<evidence type="ECO:0000256" key="3">
    <source>
        <dbReference type="SAM" id="MobiDB-lite"/>
    </source>
</evidence>
<feature type="coiled-coil region" evidence="2">
    <location>
        <begin position="676"/>
        <end position="703"/>
    </location>
</feature>
<feature type="region of interest" description="Disordered" evidence="3">
    <location>
        <begin position="356"/>
        <end position="429"/>
    </location>
</feature>
<protein>
    <recommendedName>
        <fullName evidence="4">Coiled-coil domain-containing protein</fullName>
    </recommendedName>
</protein>
<evidence type="ECO:0000259" key="4">
    <source>
        <dbReference type="Pfam" id="PF15295"/>
    </source>
</evidence>
<dbReference type="Ensembl" id="ENSPKIT00000035297.1">
    <property type="protein sequence ID" value="ENSPKIP00000011157.1"/>
    <property type="gene ID" value="ENSPKIG00000025575.1"/>
</dbReference>
<feature type="compositionally biased region" description="Basic and acidic residues" evidence="3">
    <location>
        <begin position="455"/>
        <end position="578"/>
    </location>
</feature>
<dbReference type="AlphaFoldDB" id="A0A3B3QX74"/>
<name>A0A3B3QX74_9TELE</name>
<evidence type="ECO:0000256" key="1">
    <source>
        <dbReference type="ARBA" id="ARBA00023054"/>
    </source>
</evidence>
<keyword evidence="1 2" id="KW-0175">Coiled coil</keyword>